<evidence type="ECO:0000256" key="3">
    <source>
        <dbReference type="SAM" id="MobiDB-lite"/>
    </source>
</evidence>
<organism evidence="6 7">
    <name type="scientific">Coniochaeta pulveracea</name>
    <dbReference type="NCBI Taxonomy" id="177199"/>
    <lineage>
        <taxon>Eukaryota</taxon>
        <taxon>Fungi</taxon>
        <taxon>Dikarya</taxon>
        <taxon>Ascomycota</taxon>
        <taxon>Pezizomycotina</taxon>
        <taxon>Sordariomycetes</taxon>
        <taxon>Sordariomycetidae</taxon>
        <taxon>Coniochaetales</taxon>
        <taxon>Coniochaetaceae</taxon>
        <taxon>Coniochaeta</taxon>
    </lineage>
</organism>
<evidence type="ECO:0000259" key="5">
    <source>
        <dbReference type="PROSITE" id="PS50212"/>
    </source>
</evidence>
<dbReference type="InterPro" id="IPR023578">
    <property type="entry name" value="Ras_GEF_dom_sf"/>
</dbReference>
<dbReference type="GO" id="GO:0005085">
    <property type="term" value="F:guanyl-nucleotide exchange factor activity"/>
    <property type="evidence" value="ECO:0007669"/>
    <property type="project" value="UniProtKB-KW"/>
</dbReference>
<dbReference type="OrthoDB" id="28357at2759"/>
<dbReference type="SMART" id="SM00229">
    <property type="entry name" value="RasGEFN"/>
    <property type="match status" value="1"/>
</dbReference>
<feature type="region of interest" description="Disordered" evidence="3">
    <location>
        <begin position="234"/>
        <end position="261"/>
    </location>
</feature>
<dbReference type="GO" id="GO:0003924">
    <property type="term" value="F:GTPase activity"/>
    <property type="evidence" value="ECO:0007669"/>
    <property type="project" value="InterPro"/>
</dbReference>
<dbReference type="GO" id="GO:0007265">
    <property type="term" value="P:Ras protein signal transduction"/>
    <property type="evidence" value="ECO:0007669"/>
    <property type="project" value="TreeGrafter"/>
</dbReference>
<dbReference type="Gene3D" id="1.10.840.10">
    <property type="entry name" value="Ras guanine-nucleotide exchange factors catalytic domain"/>
    <property type="match status" value="1"/>
</dbReference>
<evidence type="ECO:0000256" key="2">
    <source>
        <dbReference type="PROSITE-ProRule" id="PRU00168"/>
    </source>
</evidence>
<evidence type="ECO:0000259" key="4">
    <source>
        <dbReference type="PROSITE" id="PS50009"/>
    </source>
</evidence>
<dbReference type="SUPFAM" id="SSF52540">
    <property type="entry name" value="P-loop containing nucleoside triphosphate hydrolases"/>
    <property type="match status" value="1"/>
</dbReference>
<dbReference type="CDD" id="cd06224">
    <property type="entry name" value="REM"/>
    <property type="match status" value="1"/>
</dbReference>
<dbReference type="AlphaFoldDB" id="A0A420XWI6"/>
<dbReference type="GO" id="GO:0005886">
    <property type="term" value="C:plasma membrane"/>
    <property type="evidence" value="ECO:0007669"/>
    <property type="project" value="TreeGrafter"/>
</dbReference>
<feature type="region of interest" description="Disordered" evidence="3">
    <location>
        <begin position="179"/>
        <end position="215"/>
    </location>
</feature>
<feature type="domain" description="Ras-GEF" evidence="4">
    <location>
        <begin position="560"/>
        <end position="792"/>
    </location>
</feature>
<keyword evidence="1 2" id="KW-0344">Guanine-nucleotide releasing factor</keyword>
<dbReference type="PROSITE" id="PS50212">
    <property type="entry name" value="RASGEF_NTER"/>
    <property type="match status" value="1"/>
</dbReference>
<comment type="caution">
    <text evidence="6">The sequence shown here is derived from an EMBL/GenBank/DDBJ whole genome shotgun (WGS) entry which is preliminary data.</text>
</comment>
<feature type="region of interest" description="Disordered" evidence="3">
    <location>
        <begin position="450"/>
        <end position="517"/>
    </location>
</feature>
<accession>A0A420XWI6</accession>
<dbReference type="InterPro" id="IPR001895">
    <property type="entry name" value="RASGEF_cat_dom"/>
</dbReference>
<dbReference type="PROSITE" id="PS50009">
    <property type="entry name" value="RASGEF_CAT"/>
    <property type="match status" value="1"/>
</dbReference>
<gene>
    <name evidence="6" type="ORF">DL546_001549</name>
</gene>
<evidence type="ECO:0000313" key="6">
    <source>
        <dbReference type="EMBL" id="RKU40032.1"/>
    </source>
</evidence>
<dbReference type="EMBL" id="QVQW01000125">
    <property type="protein sequence ID" value="RKU40032.1"/>
    <property type="molecule type" value="Genomic_DNA"/>
</dbReference>
<protein>
    <recommendedName>
        <fullName evidence="8">Ras guanine nucleotide exchange factor A</fullName>
    </recommendedName>
</protein>
<dbReference type="Pfam" id="PF00617">
    <property type="entry name" value="RasGEF"/>
    <property type="match status" value="1"/>
</dbReference>
<dbReference type="Gene3D" id="1.20.870.10">
    <property type="entry name" value="Son of sevenless (SoS) protein Chain: S domain 1"/>
    <property type="match status" value="1"/>
</dbReference>
<evidence type="ECO:0008006" key="8">
    <source>
        <dbReference type="Google" id="ProtNLM"/>
    </source>
</evidence>
<dbReference type="Pfam" id="PF00618">
    <property type="entry name" value="RasGEF_N"/>
    <property type="match status" value="1"/>
</dbReference>
<dbReference type="GO" id="GO:0005525">
    <property type="term" value="F:GTP binding"/>
    <property type="evidence" value="ECO:0007669"/>
    <property type="project" value="InterPro"/>
</dbReference>
<dbReference type="Gene3D" id="3.40.50.300">
    <property type="entry name" value="P-loop containing nucleotide triphosphate hydrolases"/>
    <property type="match status" value="1"/>
</dbReference>
<dbReference type="InterPro" id="IPR036964">
    <property type="entry name" value="RASGEF_cat_dom_sf"/>
</dbReference>
<reference evidence="6 7" key="1">
    <citation type="submission" date="2018-08" db="EMBL/GenBank/DDBJ databases">
        <title>Draft genome of the lignicolous fungus Coniochaeta pulveracea.</title>
        <authorList>
            <person name="Borstlap C.J."/>
            <person name="De Witt R.N."/>
            <person name="Botha A."/>
            <person name="Volschenk H."/>
        </authorList>
    </citation>
    <scope>NUCLEOTIDE SEQUENCE [LARGE SCALE GENOMIC DNA]</scope>
    <source>
        <strain evidence="6 7">CAB683</strain>
    </source>
</reference>
<dbReference type="InterPro" id="IPR008937">
    <property type="entry name" value="Ras-like_GEF"/>
</dbReference>
<proteinExistence type="predicted"/>
<sequence length="802" mass="90231">MDTINIAVIGAVGVGKSTFIQRSLRLTRLPTSNTATVRQEVDGIPHVVTLVEFDMEYFDLEDAVVPGQPIQWPKQINGQFVPRLEGAFVLYDVTNKESVPEIPVTLSLLANNNLPSMILATKCDVAEDRRQVDIASVSRMTASSPLCFAESCISIDNPSCQWDCLQTMLKAIIANRRGTLDKSETASRRRAASTAHLDAPPDYLNGRPLSQGSFRHSRASSDLSFLRGFPPIGNDGYYRPSSRSPSRPHGTPGHSPDAIEEGQVPTVHGMLRTPGIRLDGTRLEPPRDSFIEAEESEDSYQYPEDIPILQRNDDGFADKPAKMLGLSLDELVDRLVAMKMSRADNNYADIFLCLYRKFAPPGQLFGALRARLERAREDNGTHYLLRTETQLRIVEVIAKWVSLYPGDFARPATRRGLEELISHLSTEPIFVAAAHQLRLSLDQKIMEDDDTGWANSDEPGEGADDDGGYKYDRKASQSQRASEISERVGSLQLEEPTSADPRRPSQGSEALGSERGASRAGPVSFQFYSYEDYEREAAVLVPTHTFPMTKIRYREFMDINPDKLAEEMTRIDWIMFSSIRVRDFVRHVSLTAEQKEKCKSLKNVNRMINHFNHVAKWVANMVLIRDKPKHRAPALEKFMNIAAKLRQLNNYNGLAAVLAGISDTAIHRLAQTRALVNQDVQKRFARLQLLMGTQKSHFAYRLAWENSPLPRIPFIPLHRRDLVSAEEGSRTFVGPKGDRINWKKFEVLGEVILPIMKSQGQPYLNLSRNTRCRELILDCNIMTDDEVSTNSHQLWTSKTIPS</sequence>
<dbReference type="InterPro" id="IPR000651">
    <property type="entry name" value="Ras-like_Gua-exchang_fac_N"/>
</dbReference>
<dbReference type="PANTHER" id="PTHR23113">
    <property type="entry name" value="GUANINE NUCLEOTIDE EXCHANGE FACTOR"/>
    <property type="match status" value="1"/>
</dbReference>
<dbReference type="Pfam" id="PF00071">
    <property type="entry name" value="Ras"/>
    <property type="match status" value="1"/>
</dbReference>
<dbReference type="InterPro" id="IPR027417">
    <property type="entry name" value="P-loop_NTPase"/>
</dbReference>
<dbReference type="SMART" id="SM00147">
    <property type="entry name" value="RasGEF"/>
    <property type="match status" value="1"/>
</dbReference>
<keyword evidence="7" id="KW-1185">Reference proteome</keyword>
<evidence type="ECO:0000313" key="7">
    <source>
        <dbReference type="Proteomes" id="UP000275385"/>
    </source>
</evidence>
<dbReference type="Proteomes" id="UP000275385">
    <property type="component" value="Unassembled WGS sequence"/>
</dbReference>
<dbReference type="STRING" id="177199.A0A420XWI6"/>
<dbReference type="PANTHER" id="PTHR23113:SF348">
    <property type="entry name" value="GUANYL-NUCLEOTIDE EXCHANGE FACTOR RASGEF, PUTATIVE (AFU_ORTHOLOGUE AFUA_1G04700)-RELATED"/>
    <property type="match status" value="1"/>
</dbReference>
<feature type="compositionally biased region" description="Low complexity" evidence="3">
    <location>
        <begin position="239"/>
        <end position="248"/>
    </location>
</feature>
<dbReference type="SUPFAM" id="SSF48366">
    <property type="entry name" value="Ras GEF"/>
    <property type="match status" value="1"/>
</dbReference>
<dbReference type="InterPro" id="IPR001806">
    <property type="entry name" value="Small_GTPase"/>
</dbReference>
<evidence type="ECO:0000256" key="1">
    <source>
        <dbReference type="ARBA" id="ARBA00022658"/>
    </source>
</evidence>
<name>A0A420XWI6_9PEZI</name>
<dbReference type="CDD" id="cd00882">
    <property type="entry name" value="Ras_like_GTPase"/>
    <property type="match status" value="1"/>
</dbReference>
<feature type="domain" description="N-terminal Ras-GEF" evidence="5">
    <location>
        <begin position="319"/>
        <end position="446"/>
    </location>
</feature>